<keyword evidence="8" id="KW-0560">Oxidoreductase</keyword>
<gene>
    <name evidence="8" type="ORF">HNQ73_002137</name>
</gene>
<evidence type="ECO:0000313" key="9">
    <source>
        <dbReference type="Proteomes" id="UP000588017"/>
    </source>
</evidence>
<dbReference type="EMBL" id="JACHEH010000004">
    <property type="protein sequence ID" value="MBB6168507.1"/>
    <property type="molecule type" value="Genomic_DNA"/>
</dbReference>
<proteinExistence type="inferred from homology"/>
<feature type="transmembrane region" description="Helical" evidence="7">
    <location>
        <begin position="230"/>
        <end position="247"/>
    </location>
</feature>
<dbReference type="PANTHER" id="PTHR43141">
    <property type="entry name" value="CYTOCHROME BD2 SUBUNIT II"/>
    <property type="match status" value="1"/>
</dbReference>
<dbReference type="GO" id="GO:0009055">
    <property type="term" value="F:electron transfer activity"/>
    <property type="evidence" value="ECO:0007669"/>
    <property type="project" value="TreeGrafter"/>
</dbReference>
<protein>
    <submittedName>
        <fullName evidence="8">Cytochrome d ubiquinol oxidase subunit II</fullName>
        <ecNumber evidence="8">1.10.3.-</ecNumber>
    </submittedName>
</protein>
<dbReference type="RefSeq" id="WP_183334809.1">
    <property type="nucleotide sequence ID" value="NZ_BMHX01000004.1"/>
</dbReference>
<feature type="transmembrane region" description="Helical" evidence="7">
    <location>
        <begin position="259"/>
        <end position="279"/>
    </location>
</feature>
<feature type="transmembrane region" description="Helical" evidence="7">
    <location>
        <begin position="299"/>
        <end position="323"/>
    </location>
</feature>
<comment type="subcellular location">
    <subcellularLocation>
        <location evidence="1">Cell membrane</location>
        <topology evidence="1">Multi-pass membrane protein</topology>
    </subcellularLocation>
</comment>
<evidence type="ECO:0000256" key="1">
    <source>
        <dbReference type="ARBA" id="ARBA00004651"/>
    </source>
</evidence>
<organism evidence="8 9">
    <name type="scientific">Chelatococcus composti</name>
    <dbReference type="NCBI Taxonomy" id="1743235"/>
    <lineage>
        <taxon>Bacteria</taxon>
        <taxon>Pseudomonadati</taxon>
        <taxon>Pseudomonadota</taxon>
        <taxon>Alphaproteobacteria</taxon>
        <taxon>Hyphomicrobiales</taxon>
        <taxon>Chelatococcaceae</taxon>
        <taxon>Chelatococcus</taxon>
    </lineage>
</organism>
<comment type="similarity">
    <text evidence="2">Belongs to the cytochrome ubiquinol oxidase subunit 2 family.</text>
</comment>
<sequence>MEWYLPIIWAGLIATAVALYVILDGFDLGMGILFPTTREEARRDEMMNSVAPFWDGNETWLVLGGGGLWVAFPHAYAVIMPALYLPVIVMLLALIFRGVSFEFRWVAKPRHRMWDLAFSGGSIVAAFAQGVILGGLLQGIRVENREFAGGAFDWLAPFPLLCGVGVVAGYGLIGCCWLIMKTHGPTADHARRLAPLFLAAVGICAALVSIWTPASFGRIADRWFSTPNIYFLWLLPAATAGLFLLAWHGMRRGRTALPFFCTIGIFLLCYAGLAISNFPYLVPPTLTVWDTAAVPASQIFVLIGTLPLLPMILGYTVFVYWTFRGKLKEGEGYH</sequence>
<dbReference type="GO" id="GO:0070069">
    <property type="term" value="C:cytochrome complex"/>
    <property type="evidence" value="ECO:0007669"/>
    <property type="project" value="TreeGrafter"/>
</dbReference>
<dbReference type="GO" id="GO:0016682">
    <property type="term" value="F:oxidoreductase activity, acting on diphenols and related substances as donors, oxygen as acceptor"/>
    <property type="evidence" value="ECO:0007669"/>
    <property type="project" value="TreeGrafter"/>
</dbReference>
<evidence type="ECO:0000313" key="8">
    <source>
        <dbReference type="EMBL" id="MBB6168507.1"/>
    </source>
</evidence>
<evidence type="ECO:0000256" key="4">
    <source>
        <dbReference type="ARBA" id="ARBA00022692"/>
    </source>
</evidence>
<keyword evidence="5 7" id="KW-1133">Transmembrane helix</keyword>
<comment type="caution">
    <text evidence="8">The sequence shown here is derived from an EMBL/GenBank/DDBJ whole genome shotgun (WGS) entry which is preliminary data.</text>
</comment>
<reference evidence="8 9" key="1">
    <citation type="submission" date="2020-08" db="EMBL/GenBank/DDBJ databases">
        <title>Genomic Encyclopedia of Type Strains, Phase IV (KMG-IV): sequencing the most valuable type-strain genomes for metagenomic binning, comparative biology and taxonomic classification.</title>
        <authorList>
            <person name="Goeker M."/>
        </authorList>
    </citation>
    <scope>NUCLEOTIDE SEQUENCE [LARGE SCALE GENOMIC DNA]</scope>
    <source>
        <strain evidence="8 9">DSM 101465</strain>
    </source>
</reference>
<feature type="transmembrane region" description="Helical" evidence="7">
    <location>
        <begin position="158"/>
        <end position="180"/>
    </location>
</feature>
<evidence type="ECO:0000256" key="6">
    <source>
        <dbReference type="ARBA" id="ARBA00023136"/>
    </source>
</evidence>
<dbReference type="InterPro" id="IPR003317">
    <property type="entry name" value="Cyt-d_oxidase_su2"/>
</dbReference>
<dbReference type="AlphaFoldDB" id="A0A841K7M4"/>
<dbReference type="Pfam" id="PF02322">
    <property type="entry name" value="Cyt_bd_oxida_II"/>
    <property type="match status" value="1"/>
</dbReference>
<keyword evidence="4 7" id="KW-0812">Transmembrane</keyword>
<feature type="transmembrane region" description="Helical" evidence="7">
    <location>
        <begin position="192"/>
        <end position="210"/>
    </location>
</feature>
<dbReference type="GO" id="GO:0019646">
    <property type="term" value="P:aerobic electron transport chain"/>
    <property type="evidence" value="ECO:0007669"/>
    <property type="project" value="TreeGrafter"/>
</dbReference>
<accession>A0A841K7M4</accession>
<name>A0A841K7M4_9HYPH</name>
<dbReference type="GO" id="GO:0005886">
    <property type="term" value="C:plasma membrane"/>
    <property type="evidence" value="ECO:0007669"/>
    <property type="project" value="UniProtKB-SubCell"/>
</dbReference>
<dbReference type="Proteomes" id="UP000588017">
    <property type="component" value="Unassembled WGS sequence"/>
</dbReference>
<keyword evidence="6 7" id="KW-0472">Membrane</keyword>
<dbReference type="PANTHER" id="PTHR43141:SF4">
    <property type="entry name" value="CYTOCHROME BD2 SUBUNIT II"/>
    <property type="match status" value="1"/>
</dbReference>
<dbReference type="EC" id="1.10.3.-" evidence="8"/>
<keyword evidence="3" id="KW-1003">Cell membrane</keyword>
<feature type="transmembrane region" description="Helical" evidence="7">
    <location>
        <begin position="116"/>
        <end position="138"/>
    </location>
</feature>
<evidence type="ECO:0000256" key="5">
    <source>
        <dbReference type="ARBA" id="ARBA00022989"/>
    </source>
</evidence>
<feature type="transmembrane region" description="Helical" evidence="7">
    <location>
        <begin position="7"/>
        <end position="23"/>
    </location>
</feature>
<keyword evidence="9" id="KW-1185">Reference proteome</keyword>
<evidence type="ECO:0000256" key="2">
    <source>
        <dbReference type="ARBA" id="ARBA00007543"/>
    </source>
</evidence>
<feature type="transmembrane region" description="Helical" evidence="7">
    <location>
        <begin position="75"/>
        <end position="96"/>
    </location>
</feature>
<evidence type="ECO:0000256" key="7">
    <source>
        <dbReference type="SAM" id="Phobius"/>
    </source>
</evidence>
<evidence type="ECO:0000256" key="3">
    <source>
        <dbReference type="ARBA" id="ARBA00022475"/>
    </source>
</evidence>
<dbReference type="NCBIfam" id="TIGR00203">
    <property type="entry name" value="cydB"/>
    <property type="match status" value="1"/>
</dbReference>